<dbReference type="EMBL" id="AACS02000009">
    <property type="protein sequence ID" value="EAU89462.2"/>
    <property type="molecule type" value="Genomic_DNA"/>
</dbReference>
<dbReference type="MEROPS" id="M43.008"/>
<accession>A8NC01</accession>
<feature type="signal peptide" evidence="9">
    <location>
        <begin position="1"/>
        <end position="21"/>
    </location>
</feature>
<comment type="similarity">
    <text evidence="1">Belongs to the peptidase M43B family.</text>
</comment>
<dbReference type="Gene3D" id="3.40.390.10">
    <property type="entry name" value="Collagenase (Catalytic Domain)"/>
    <property type="match status" value="1"/>
</dbReference>
<dbReference type="InterPro" id="IPR024079">
    <property type="entry name" value="MetalloPept_cat_dom_sf"/>
</dbReference>
<keyword evidence="2" id="KW-0645">Protease</keyword>
<keyword evidence="5" id="KW-0378">Hydrolase</keyword>
<dbReference type="GeneID" id="6008841"/>
<proteinExistence type="inferred from homology"/>
<dbReference type="SUPFAM" id="SSF55486">
    <property type="entry name" value="Metalloproteases ('zincins'), catalytic domain"/>
    <property type="match status" value="1"/>
</dbReference>
<dbReference type="VEuPathDB" id="FungiDB:CC1G_07688"/>
<keyword evidence="7 11" id="KW-0482">Metalloprotease</keyword>
<protein>
    <submittedName>
        <fullName evidence="11">Metalloprotease</fullName>
    </submittedName>
</protein>
<dbReference type="OMA" id="AMNQHYG"/>
<dbReference type="RefSeq" id="XP_001832301.2">
    <property type="nucleotide sequence ID" value="XM_001832249.2"/>
</dbReference>
<comment type="caution">
    <text evidence="11">The sequence shown here is derived from an EMBL/GenBank/DDBJ whole genome shotgun (WGS) entry which is preliminary data.</text>
</comment>
<dbReference type="eggNOG" id="ENOG502S6EM">
    <property type="taxonomic scope" value="Eukaryota"/>
</dbReference>
<evidence type="ECO:0000256" key="1">
    <source>
        <dbReference type="ARBA" id="ARBA00008721"/>
    </source>
</evidence>
<dbReference type="HOGENOM" id="CLU_048726_1_0_1"/>
<dbReference type="AlphaFoldDB" id="A8NC01"/>
<evidence type="ECO:0000313" key="11">
    <source>
        <dbReference type="EMBL" id="EAU89462.2"/>
    </source>
</evidence>
<evidence type="ECO:0000256" key="3">
    <source>
        <dbReference type="ARBA" id="ARBA00022723"/>
    </source>
</evidence>
<keyword evidence="12" id="KW-1185">Reference proteome</keyword>
<keyword evidence="4 9" id="KW-0732">Signal</keyword>
<evidence type="ECO:0000256" key="6">
    <source>
        <dbReference type="ARBA" id="ARBA00022833"/>
    </source>
</evidence>
<dbReference type="CDD" id="cd04275">
    <property type="entry name" value="ZnMc_pappalysin_like"/>
    <property type="match status" value="1"/>
</dbReference>
<dbReference type="Proteomes" id="UP000001861">
    <property type="component" value="Unassembled WGS sequence"/>
</dbReference>
<evidence type="ECO:0000256" key="9">
    <source>
        <dbReference type="SAM" id="SignalP"/>
    </source>
</evidence>
<dbReference type="KEGG" id="cci:CC1G_07688"/>
<organism evidence="11 12">
    <name type="scientific">Coprinopsis cinerea (strain Okayama-7 / 130 / ATCC MYA-4618 / FGSC 9003)</name>
    <name type="common">Inky cap fungus</name>
    <name type="synonym">Hormographiella aspergillata</name>
    <dbReference type="NCBI Taxonomy" id="240176"/>
    <lineage>
        <taxon>Eukaryota</taxon>
        <taxon>Fungi</taxon>
        <taxon>Dikarya</taxon>
        <taxon>Basidiomycota</taxon>
        <taxon>Agaricomycotina</taxon>
        <taxon>Agaricomycetes</taxon>
        <taxon>Agaricomycetidae</taxon>
        <taxon>Agaricales</taxon>
        <taxon>Agaricineae</taxon>
        <taxon>Psathyrellaceae</taxon>
        <taxon>Coprinopsis</taxon>
    </lineage>
</organism>
<sequence length="318" mass="34757">MSNHRRVYWLLLLLWIPVVLSATPGRYLQSRSLHIVRGRCTELDQDLIASFEKRFLEDQILHGSSLLDSLTVKPSAGSSHSRRQLQPTSKPVNVYFHVISADSSPKNGNIPVQQLIQQVDALNRGFVETGLNFVLAGVDRTVNADWFANAGPNTVQQTAMKTKLRRGGRSDLNIYTVGFTGALSGLLGYATFPQSYAADPSDDGIVILFSSVPGGAMAGYGQGKTAIHEAGHWFGLYHTFQGSCLSPGDYVEDTPPEGLPSEGCPIGRVSCPVTDLIEGMSDPIHNYMDYSPDNCMAEFSPGQALRARVQAQFYRGIY</sequence>
<dbReference type="OrthoDB" id="536211at2759"/>
<feature type="chain" id="PRO_5002727206" evidence="9">
    <location>
        <begin position="22"/>
        <end position="318"/>
    </location>
</feature>
<dbReference type="InterPro" id="IPR008754">
    <property type="entry name" value="Peptidase_M43"/>
</dbReference>
<dbReference type="GO" id="GO:0046872">
    <property type="term" value="F:metal ion binding"/>
    <property type="evidence" value="ECO:0007669"/>
    <property type="project" value="UniProtKB-KW"/>
</dbReference>
<dbReference type="PANTHER" id="PTHR47466">
    <property type="match status" value="1"/>
</dbReference>
<keyword evidence="8" id="KW-1015">Disulfide bond</keyword>
<dbReference type="GO" id="GO:0008237">
    <property type="term" value="F:metallopeptidase activity"/>
    <property type="evidence" value="ECO:0007669"/>
    <property type="project" value="UniProtKB-KW"/>
</dbReference>
<reference evidence="11 12" key="1">
    <citation type="journal article" date="2010" name="Proc. Natl. Acad. Sci. U.S.A.">
        <title>Insights into evolution of multicellular fungi from the assembled chromosomes of the mushroom Coprinopsis cinerea (Coprinus cinereus).</title>
        <authorList>
            <person name="Stajich J.E."/>
            <person name="Wilke S.K."/>
            <person name="Ahren D."/>
            <person name="Au C.H."/>
            <person name="Birren B.W."/>
            <person name="Borodovsky M."/>
            <person name="Burns C."/>
            <person name="Canback B."/>
            <person name="Casselton L.A."/>
            <person name="Cheng C.K."/>
            <person name="Deng J."/>
            <person name="Dietrich F.S."/>
            <person name="Fargo D.C."/>
            <person name="Farman M.L."/>
            <person name="Gathman A.C."/>
            <person name="Goldberg J."/>
            <person name="Guigo R."/>
            <person name="Hoegger P.J."/>
            <person name="Hooker J.B."/>
            <person name="Huggins A."/>
            <person name="James T.Y."/>
            <person name="Kamada T."/>
            <person name="Kilaru S."/>
            <person name="Kodira C."/>
            <person name="Kues U."/>
            <person name="Kupfer D."/>
            <person name="Kwan H.S."/>
            <person name="Lomsadze A."/>
            <person name="Li W."/>
            <person name="Lilly W.W."/>
            <person name="Ma L.J."/>
            <person name="Mackey A.J."/>
            <person name="Manning G."/>
            <person name="Martin F."/>
            <person name="Muraguchi H."/>
            <person name="Natvig D.O."/>
            <person name="Palmerini H."/>
            <person name="Ramesh M.A."/>
            <person name="Rehmeyer C.J."/>
            <person name="Roe B.A."/>
            <person name="Shenoy N."/>
            <person name="Stanke M."/>
            <person name="Ter-Hovhannisyan V."/>
            <person name="Tunlid A."/>
            <person name="Velagapudi R."/>
            <person name="Vision T.J."/>
            <person name="Zeng Q."/>
            <person name="Zolan M.E."/>
            <person name="Pukkila P.J."/>
        </authorList>
    </citation>
    <scope>NUCLEOTIDE SEQUENCE [LARGE SCALE GENOMIC DNA]</scope>
    <source>
        <strain evidence="12">Okayama-7 / 130 / ATCC MYA-4618 / FGSC 9003</strain>
    </source>
</reference>
<dbReference type="Pfam" id="PF05572">
    <property type="entry name" value="Peptidase_M43"/>
    <property type="match status" value="1"/>
</dbReference>
<evidence type="ECO:0000256" key="4">
    <source>
        <dbReference type="ARBA" id="ARBA00022729"/>
    </source>
</evidence>
<evidence type="ECO:0000259" key="10">
    <source>
        <dbReference type="Pfam" id="PF05572"/>
    </source>
</evidence>
<name>A8NC01_COPC7</name>
<dbReference type="InParanoid" id="A8NC01"/>
<keyword evidence="6" id="KW-0862">Zinc</keyword>
<evidence type="ECO:0000256" key="8">
    <source>
        <dbReference type="ARBA" id="ARBA00023157"/>
    </source>
</evidence>
<dbReference type="PANTHER" id="PTHR47466:SF1">
    <property type="entry name" value="METALLOPROTEASE MEP1 (AFU_ORTHOLOGUE AFUA_1G07730)-RELATED"/>
    <property type="match status" value="1"/>
</dbReference>
<evidence type="ECO:0000256" key="7">
    <source>
        <dbReference type="ARBA" id="ARBA00023049"/>
    </source>
</evidence>
<feature type="domain" description="Peptidase M43 pregnancy-associated plasma-A" evidence="10">
    <location>
        <begin position="224"/>
        <end position="307"/>
    </location>
</feature>
<evidence type="ECO:0000256" key="5">
    <source>
        <dbReference type="ARBA" id="ARBA00022801"/>
    </source>
</evidence>
<gene>
    <name evidence="11" type="ORF">CC1G_07688</name>
</gene>
<evidence type="ECO:0000313" key="12">
    <source>
        <dbReference type="Proteomes" id="UP000001861"/>
    </source>
</evidence>
<dbReference type="GO" id="GO:0006508">
    <property type="term" value="P:proteolysis"/>
    <property type="evidence" value="ECO:0007669"/>
    <property type="project" value="UniProtKB-KW"/>
</dbReference>
<evidence type="ECO:0000256" key="2">
    <source>
        <dbReference type="ARBA" id="ARBA00022670"/>
    </source>
</evidence>
<keyword evidence="3" id="KW-0479">Metal-binding</keyword>